<name>A0A835Q0I4_VANPL</name>
<evidence type="ECO:0000313" key="2">
    <source>
        <dbReference type="Proteomes" id="UP000636800"/>
    </source>
</evidence>
<proteinExistence type="predicted"/>
<dbReference type="AlphaFoldDB" id="A0A835Q0I4"/>
<dbReference type="Proteomes" id="UP000636800">
    <property type="component" value="Chromosome 10"/>
</dbReference>
<sequence>MAPQSDDLSAIQCGAWVFPLQPSGVEGEVGGENVFKEYKRTRRKAGVFVLFLEQRGRRKPKAWDLRTLIPPDSEDRNGRNCIKITHFGFCASDSFCISLQ</sequence>
<protein>
    <submittedName>
        <fullName evidence="1">Uncharacterized protein</fullName>
    </submittedName>
</protein>
<accession>A0A835Q0I4</accession>
<dbReference type="EMBL" id="JADCNL010000010">
    <property type="protein sequence ID" value="KAG0463940.1"/>
    <property type="molecule type" value="Genomic_DNA"/>
</dbReference>
<gene>
    <name evidence="1" type="ORF">HPP92_020009</name>
</gene>
<evidence type="ECO:0000313" key="1">
    <source>
        <dbReference type="EMBL" id="KAG0463940.1"/>
    </source>
</evidence>
<organism evidence="1 2">
    <name type="scientific">Vanilla planifolia</name>
    <name type="common">Vanilla</name>
    <dbReference type="NCBI Taxonomy" id="51239"/>
    <lineage>
        <taxon>Eukaryota</taxon>
        <taxon>Viridiplantae</taxon>
        <taxon>Streptophyta</taxon>
        <taxon>Embryophyta</taxon>
        <taxon>Tracheophyta</taxon>
        <taxon>Spermatophyta</taxon>
        <taxon>Magnoliopsida</taxon>
        <taxon>Liliopsida</taxon>
        <taxon>Asparagales</taxon>
        <taxon>Orchidaceae</taxon>
        <taxon>Vanilloideae</taxon>
        <taxon>Vanilleae</taxon>
        <taxon>Vanilla</taxon>
    </lineage>
</organism>
<reference evidence="1 2" key="1">
    <citation type="journal article" date="2020" name="Nat. Food">
        <title>A phased Vanilla planifolia genome enables genetic improvement of flavour and production.</title>
        <authorList>
            <person name="Hasing T."/>
            <person name="Tang H."/>
            <person name="Brym M."/>
            <person name="Khazi F."/>
            <person name="Huang T."/>
            <person name="Chambers A.H."/>
        </authorList>
    </citation>
    <scope>NUCLEOTIDE SEQUENCE [LARGE SCALE GENOMIC DNA]</scope>
    <source>
        <tissue evidence="1">Leaf</tissue>
    </source>
</reference>
<comment type="caution">
    <text evidence="1">The sequence shown here is derived from an EMBL/GenBank/DDBJ whole genome shotgun (WGS) entry which is preliminary data.</text>
</comment>
<keyword evidence="2" id="KW-1185">Reference proteome</keyword>
<dbReference type="OrthoDB" id="434647at2759"/>